<dbReference type="InterPro" id="IPR051089">
    <property type="entry name" value="prtT"/>
</dbReference>
<evidence type="ECO:0000256" key="2">
    <source>
        <dbReference type="ARBA" id="ARBA00023015"/>
    </source>
</evidence>
<comment type="caution">
    <text evidence="7">The sequence shown here is derived from an EMBL/GenBank/DDBJ whole genome shotgun (WGS) entry which is preliminary data.</text>
</comment>
<keyword evidence="2" id="KW-0805">Transcription regulation</keyword>
<evidence type="ECO:0000313" key="8">
    <source>
        <dbReference type="Proteomes" id="UP001342314"/>
    </source>
</evidence>
<organism evidence="7 8">
    <name type="scientific">Rhodotorula paludigena</name>
    <dbReference type="NCBI Taxonomy" id="86838"/>
    <lineage>
        <taxon>Eukaryota</taxon>
        <taxon>Fungi</taxon>
        <taxon>Dikarya</taxon>
        <taxon>Basidiomycota</taxon>
        <taxon>Pucciniomycotina</taxon>
        <taxon>Microbotryomycetes</taxon>
        <taxon>Sporidiobolales</taxon>
        <taxon>Sporidiobolaceae</taxon>
        <taxon>Rhodotorula</taxon>
    </lineage>
</organism>
<dbReference type="EMBL" id="BQKY01000011">
    <property type="protein sequence ID" value="GJN92615.1"/>
    <property type="molecule type" value="Genomic_DNA"/>
</dbReference>
<keyword evidence="5" id="KW-0539">Nucleus</keyword>
<dbReference type="Proteomes" id="UP001342314">
    <property type="component" value="Unassembled WGS sequence"/>
</dbReference>
<reference evidence="7 8" key="1">
    <citation type="submission" date="2021-12" db="EMBL/GenBank/DDBJ databases">
        <title>High titer production of polyol ester of fatty acids by Rhodotorula paludigena BS15 towards product separation-free biomass refinery.</title>
        <authorList>
            <person name="Mano J."/>
            <person name="Ono H."/>
            <person name="Tanaka T."/>
            <person name="Naito K."/>
            <person name="Sushida H."/>
            <person name="Ike M."/>
            <person name="Tokuyasu K."/>
            <person name="Kitaoka M."/>
        </authorList>
    </citation>
    <scope>NUCLEOTIDE SEQUENCE [LARGE SCALE GENOMIC DNA]</scope>
    <source>
        <strain evidence="7 8">BS15</strain>
    </source>
</reference>
<dbReference type="GO" id="GO:0005634">
    <property type="term" value="C:nucleus"/>
    <property type="evidence" value="ECO:0007669"/>
    <property type="project" value="UniProtKB-SubCell"/>
</dbReference>
<evidence type="ECO:0000256" key="4">
    <source>
        <dbReference type="ARBA" id="ARBA00023163"/>
    </source>
</evidence>
<evidence type="ECO:0008006" key="9">
    <source>
        <dbReference type="Google" id="ProtNLM"/>
    </source>
</evidence>
<sequence>MDPASGKVKARATRHPCRRCELYGIECLYPEGQVPKTAVRVQVGASGSAPPSSTAPVSNGTSIPAPAPSGGNEGELARAIRDMNARLVAIEAGLEADRRAGLRPVASTSSFALPDLLPLPVPPLPSTSSSTPLQHDPIDLPVDSNPLQVLVSTMEQMSRDEQAMDDDEVGGSNAAGLGGENAVDEEYDMEELSWKARNEPRSGRPDAFARGLVTLEDVQTAFTFYVQRLQPWIPVVERRPSLVVREKNYNTSTSSRAREVYAGLNAIVHELLVGYVLAPEASMFTRDFVRALLLMLYYKPVQTSAYAHRGIKSSSRIVHASKVNALSSLMIHSLIQRAASFIGVHQSPALLVRVLDNPDLAPPEERKRALAEFRLWCTVIAADALGSLQSGRLTWTDPAAALRVNRRFAALAADPTDVRRAAVLELYSIVTLPTSAPPSTHPVRYRLDHLKQINAELDAWRAYWTPVLTEAQNKGDPLAYTVLQTLAQFVILAVNGGVYTRWDLERKKELEEGKEGRPRLSGDDWRHLERAAQAADTAIFVVSTEATASGSPLRDSTWPAPVNGVREVLHLDPRITEDFKTALDTMTCIAFVYSLLFLVRMAAAGLITCDLEIRRTDYEAGCNLDTPQPLITGQKLPRLLELGAQFLTGISPNPDHPARRHALLVEMILRVGLSAASPQVHNASSPASTTHRRSPIVPNAPSPSVLAPLAAPPNALQAPHLQPPSSTALPTLANPPIAVAATASGAARLPVSSFDSWLWDTSTPTSTSLSGPLRMQDGSFVMPDLSVSAAAGASGAQAGASPAVASTPSPFASGAPRPTTTPAQATALAAGAGRKGMEAMASLLSEVTPFMDDFCMSLWKRGWPTWRA</sequence>
<feature type="compositionally biased region" description="Polar residues" evidence="6">
    <location>
        <begin position="679"/>
        <end position="689"/>
    </location>
</feature>
<feature type="region of interest" description="Disordered" evidence="6">
    <location>
        <begin position="799"/>
        <end position="821"/>
    </location>
</feature>
<keyword evidence="4" id="KW-0804">Transcription</keyword>
<evidence type="ECO:0000313" key="7">
    <source>
        <dbReference type="EMBL" id="GJN92615.1"/>
    </source>
</evidence>
<dbReference type="PANTHER" id="PTHR31845">
    <property type="entry name" value="FINGER DOMAIN PROTEIN, PUTATIVE-RELATED"/>
    <property type="match status" value="1"/>
</dbReference>
<feature type="region of interest" description="Disordered" evidence="6">
    <location>
        <begin position="44"/>
        <end position="73"/>
    </location>
</feature>
<comment type="subcellular location">
    <subcellularLocation>
        <location evidence="1">Nucleus</location>
    </subcellularLocation>
</comment>
<dbReference type="PANTHER" id="PTHR31845:SF17">
    <property type="entry name" value="ZN(II)2CYS6 TRANSCRIPTION FACTOR (EUROFUNG)"/>
    <property type="match status" value="1"/>
</dbReference>
<gene>
    <name evidence="7" type="ORF">Rhopal_005650-T1</name>
</gene>
<dbReference type="GO" id="GO:0000981">
    <property type="term" value="F:DNA-binding transcription factor activity, RNA polymerase II-specific"/>
    <property type="evidence" value="ECO:0007669"/>
    <property type="project" value="TreeGrafter"/>
</dbReference>
<feature type="region of interest" description="Disordered" evidence="6">
    <location>
        <begin position="679"/>
        <end position="729"/>
    </location>
</feature>
<keyword evidence="3" id="KW-0238">DNA-binding</keyword>
<evidence type="ECO:0000256" key="1">
    <source>
        <dbReference type="ARBA" id="ARBA00004123"/>
    </source>
</evidence>
<accession>A0AAV5GJ47</accession>
<proteinExistence type="predicted"/>
<name>A0AAV5GJ47_9BASI</name>
<dbReference type="GO" id="GO:0000976">
    <property type="term" value="F:transcription cis-regulatory region binding"/>
    <property type="evidence" value="ECO:0007669"/>
    <property type="project" value="TreeGrafter"/>
</dbReference>
<keyword evidence="8" id="KW-1185">Reference proteome</keyword>
<dbReference type="AlphaFoldDB" id="A0AAV5GJ47"/>
<evidence type="ECO:0000256" key="5">
    <source>
        <dbReference type="ARBA" id="ARBA00023242"/>
    </source>
</evidence>
<evidence type="ECO:0000256" key="6">
    <source>
        <dbReference type="SAM" id="MobiDB-lite"/>
    </source>
</evidence>
<evidence type="ECO:0000256" key="3">
    <source>
        <dbReference type="ARBA" id="ARBA00023125"/>
    </source>
</evidence>
<feature type="compositionally biased region" description="Low complexity" evidence="6">
    <location>
        <begin position="697"/>
        <end position="724"/>
    </location>
</feature>
<protein>
    <recommendedName>
        <fullName evidence="9">Transcription factor domain-containing protein</fullName>
    </recommendedName>
</protein>
<feature type="compositionally biased region" description="Low complexity" evidence="6">
    <location>
        <begin position="44"/>
        <end position="58"/>
    </location>
</feature>